<dbReference type="InterPro" id="IPR011067">
    <property type="entry name" value="Plasmid_toxin/cell-grow_inhib"/>
</dbReference>
<accession>A0A0M4LSQ6</accession>
<dbReference type="PATRIC" id="fig|1318743.3.peg.707"/>
<dbReference type="RefSeq" id="WP_053944052.1">
    <property type="nucleotide sequence ID" value="NZ_CP010401.1"/>
</dbReference>
<organism evidence="1 2">
    <name type="scientific">Bartonella ancashensis</name>
    <dbReference type="NCBI Taxonomy" id="1318743"/>
    <lineage>
        <taxon>Bacteria</taxon>
        <taxon>Pseudomonadati</taxon>
        <taxon>Pseudomonadota</taxon>
        <taxon>Alphaproteobacteria</taxon>
        <taxon>Hyphomicrobiales</taxon>
        <taxon>Bartonellaceae</taxon>
        <taxon>Bartonella</taxon>
    </lineage>
</organism>
<sequence length="128" mass="14814">MNETPPPRLKPRLKSAPRIRQIFWCNFPKDAQLPEFWKQRPVLVVSKTSKLNGCVTVLPITSKSQPDNHAAYLIKLLPSMQASWVICDYLTTIAVSRLSATDRICRLSQEEFNRVISLMWEYLPHPNH</sequence>
<keyword evidence="2" id="KW-1185">Reference proteome</keyword>
<dbReference type="STRING" id="1318743.PU02_0695"/>
<dbReference type="Pfam" id="PF02452">
    <property type="entry name" value="PemK_toxin"/>
    <property type="match status" value="1"/>
</dbReference>
<dbReference type="Gene3D" id="2.30.30.110">
    <property type="match status" value="1"/>
</dbReference>
<dbReference type="SUPFAM" id="SSF50118">
    <property type="entry name" value="Cell growth inhibitor/plasmid maintenance toxic component"/>
    <property type="match status" value="1"/>
</dbReference>
<reference evidence="1 2" key="1">
    <citation type="journal article" date="2015" name="Genome Announc.">
        <title>Complete Genome Sequence of Bartonella ancashensis Strain 20.00, Isolated from the Blood of a Patient with Verruga Peruana.</title>
        <authorList>
            <person name="Hang J."/>
            <person name="Mullins K.E."/>
            <person name="Clifford R.J."/>
            <person name="Onmus-Leone F."/>
            <person name="Yang Y."/>
            <person name="Jiang J."/>
            <person name="Leguia M."/>
            <person name="Kasper M.R."/>
            <person name="Maguina C."/>
            <person name="Lesho E.P."/>
            <person name="Jarman R.G."/>
            <person name="Richards A.L."/>
            <person name="Blazes D."/>
        </authorList>
    </citation>
    <scope>NUCLEOTIDE SEQUENCE [LARGE SCALE GENOMIC DNA]</scope>
    <source>
        <strain evidence="1 2">20.00</strain>
    </source>
</reference>
<name>A0A0M4LSQ6_9HYPH</name>
<dbReference type="EMBL" id="CP010401">
    <property type="protein sequence ID" value="ALE03509.1"/>
    <property type="molecule type" value="Genomic_DNA"/>
</dbReference>
<dbReference type="Proteomes" id="UP000057213">
    <property type="component" value="Chromosome"/>
</dbReference>
<dbReference type="GO" id="GO:0003677">
    <property type="term" value="F:DNA binding"/>
    <property type="evidence" value="ECO:0007669"/>
    <property type="project" value="InterPro"/>
</dbReference>
<protein>
    <recommendedName>
        <fullName evidence="3">Death on curing protein, Doc toxin</fullName>
    </recommendedName>
</protein>
<evidence type="ECO:0008006" key="3">
    <source>
        <dbReference type="Google" id="ProtNLM"/>
    </source>
</evidence>
<gene>
    <name evidence="1" type="ORF">PU02_0695</name>
</gene>
<evidence type="ECO:0000313" key="2">
    <source>
        <dbReference type="Proteomes" id="UP000057213"/>
    </source>
</evidence>
<dbReference type="OrthoDB" id="7365622at2"/>
<proteinExistence type="predicted"/>
<dbReference type="AlphaFoldDB" id="A0A0M4LSQ6"/>
<evidence type="ECO:0000313" key="1">
    <source>
        <dbReference type="EMBL" id="ALE03509.1"/>
    </source>
</evidence>
<dbReference type="InterPro" id="IPR003477">
    <property type="entry name" value="PemK-like"/>
</dbReference>
<dbReference type="KEGG" id="banc:PU02_0695"/>